<dbReference type="InterPro" id="IPR011051">
    <property type="entry name" value="RmlC_Cupin_sf"/>
</dbReference>
<evidence type="ECO:0000259" key="1">
    <source>
        <dbReference type="Pfam" id="PF07883"/>
    </source>
</evidence>
<dbReference type="Pfam" id="PF07883">
    <property type="entry name" value="Cupin_2"/>
    <property type="match status" value="1"/>
</dbReference>
<dbReference type="SUPFAM" id="SSF51182">
    <property type="entry name" value="RmlC-like cupins"/>
    <property type="match status" value="1"/>
</dbReference>
<dbReference type="AlphaFoldDB" id="A0A1H6HB50"/>
<dbReference type="Gene3D" id="2.60.120.10">
    <property type="entry name" value="Jelly Rolls"/>
    <property type="match status" value="1"/>
</dbReference>
<evidence type="ECO:0000313" key="3">
    <source>
        <dbReference type="Proteomes" id="UP000198561"/>
    </source>
</evidence>
<dbReference type="InterPro" id="IPR014710">
    <property type="entry name" value="RmlC-like_jellyroll"/>
</dbReference>
<dbReference type="InterPro" id="IPR053146">
    <property type="entry name" value="QDO-like"/>
</dbReference>
<dbReference type="GO" id="GO:0016853">
    <property type="term" value="F:isomerase activity"/>
    <property type="evidence" value="ECO:0007669"/>
    <property type="project" value="UniProtKB-KW"/>
</dbReference>
<name>A0A1H6HB50_CHRCI</name>
<accession>A0A1H6HB50</accession>
<dbReference type="Proteomes" id="UP000198561">
    <property type="component" value="Unassembled WGS sequence"/>
</dbReference>
<dbReference type="InterPro" id="IPR013096">
    <property type="entry name" value="Cupin_2"/>
</dbReference>
<dbReference type="RefSeq" id="WP_089692202.1">
    <property type="nucleotide sequence ID" value="NZ_FNWQ01000002.1"/>
</dbReference>
<dbReference type="PANTHER" id="PTHR36440">
    <property type="entry name" value="PUTATIVE (AFU_ORTHOLOGUE AFUA_8G07350)-RELATED"/>
    <property type="match status" value="1"/>
</dbReference>
<dbReference type="EMBL" id="FNWQ01000002">
    <property type="protein sequence ID" value="SEH33057.1"/>
    <property type="molecule type" value="Genomic_DNA"/>
</dbReference>
<gene>
    <name evidence="2" type="ORF">SAMN05421593_2105</name>
</gene>
<evidence type="ECO:0000313" key="2">
    <source>
        <dbReference type="EMBL" id="SEH33057.1"/>
    </source>
</evidence>
<reference evidence="2 3" key="1">
    <citation type="submission" date="2016-10" db="EMBL/GenBank/DDBJ databases">
        <authorList>
            <person name="de Groot N.N."/>
        </authorList>
    </citation>
    <scope>NUCLEOTIDE SEQUENCE [LARGE SCALE GENOMIC DNA]</scope>
    <source>
        <strain evidence="2 3">DSM 23031</strain>
    </source>
</reference>
<feature type="domain" description="Cupin type-2" evidence="1">
    <location>
        <begin position="31"/>
        <end position="98"/>
    </location>
</feature>
<dbReference type="OrthoDB" id="9811153at2"/>
<keyword evidence="2" id="KW-0413">Isomerase</keyword>
<sequence>MKKQFWLFGSKVSVLQGSEDTEGRFDLVEGIFPVGSRSPFHVHTKYSETLYVLDGEALIITPGGKSIVKAGDHLFIPQNTPHAVHNNSENQELKALAVASPSGFGTLIRAVGLDVIEGQVQPSGEHDFQLVQKILHDLGDEILPPPQV</sequence>
<dbReference type="STRING" id="680127.SAMN05421593_2105"/>
<proteinExistence type="predicted"/>
<dbReference type="PANTHER" id="PTHR36440:SF1">
    <property type="entry name" value="PUTATIVE (AFU_ORTHOLOGUE AFUA_8G07350)-RELATED"/>
    <property type="match status" value="1"/>
</dbReference>
<organism evidence="2 3">
    <name type="scientific">Chryseobacterium culicis</name>
    <dbReference type="NCBI Taxonomy" id="680127"/>
    <lineage>
        <taxon>Bacteria</taxon>
        <taxon>Pseudomonadati</taxon>
        <taxon>Bacteroidota</taxon>
        <taxon>Flavobacteriia</taxon>
        <taxon>Flavobacteriales</taxon>
        <taxon>Weeksellaceae</taxon>
        <taxon>Chryseobacterium group</taxon>
        <taxon>Chryseobacterium</taxon>
    </lineage>
</organism>
<protein>
    <submittedName>
        <fullName evidence="2">Mannose-6-phosphate isomerase, cupin superfamily</fullName>
    </submittedName>
</protein>